<dbReference type="InterPro" id="IPR005064">
    <property type="entry name" value="BUG"/>
</dbReference>
<accession>A0A1T4LMP6</accession>
<name>A0A1T4LMP6_9HYPH</name>
<dbReference type="EMBL" id="FUWJ01000001">
    <property type="protein sequence ID" value="SJZ55931.1"/>
    <property type="molecule type" value="Genomic_DNA"/>
</dbReference>
<dbReference type="STRING" id="225324.SAMN02745126_01619"/>
<proteinExistence type="inferred from homology"/>
<dbReference type="PIRSF" id="PIRSF017082">
    <property type="entry name" value="YflP"/>
    <property type="match status" value="1"/>
</dbReference>
<dbReference type="Pfam" id="PF03401">
    <property type="entry name" value="TctC"/>
    <property type="match status" value="1"/>
</dbReference>
<dbReference type="PANTHER" id="PTHR42928">
    <property type="entry name" value="TRICARBOXYLATE-BINDING PROTEIN"/>
    <property type="match status" value="1"/>
</dbReference>
<dbReference type="RefSeq" id="WP_170920826.1">
    <property type="nucleotide sequence ID" value="NZ_FUWJ01000001.1"/>
</dbReference>
<dbReference type="Gene3D" id="3.40.190.150">
    <property type="entry name" value="Bordetella uptake gene, domain 1"/>
    <property type="match status" value="1"/>
</dbReference>
<comment type="similarity">
    <text evidence="1">Belongs to the UPF0065 (bug) family.</text>
</comment>
<dbReference type="AlphaFoldDB" id="A0A1T4LMP6"/>
<dbReference type="InterPro" id="IPR042100">
    <property type="entry name" value="Bug_dom1"/>
</dbReference>
<protein>
    <submittedName>
        <fullName evidence="2">Tripartite-type tricarboxylate transporter, receptor component TctC</fullName>
    </submittedName>
</protein>
<reference evidence="3" key="1">
    <citation type="submission" date="2017-02" db="EMBL/GenBank/DDBJ databases">
        <authorList>
            <person name="Varghese N."/>
            <person name="Submissions S."/>
        </authorList>
    </citation>
    <scope>NUCLEOTIDE SEQUENCE [LARGE SCALE GENOMIC DNA]</scope>
    <source>
        <strain evidence="3">ATCC 27094</strain>
    </source>
</reference>
<dbReference type="InterPro" id="IPR006311">
    <property type="entry name" value="TAT_signal"/>
</dbReference>
<evidence type="ECO:0000256" key="1">
    <source>
        <dbReference type="ARBA" id="ARBA00006987"/>
    </source>
</evidence>
<evidence type="ECO:0000313" key="3">
    <source>
        <dbReference type="Proteomes" id="UP000190092"/>
    </source>
</evidence>
<dbReference type="PROSITE" id="PS51318">
    <property type="entry name" value="TAT"/>
    <property type="match status" value="1"/>
</dbReference>
<dbReference type="SUPFAM" id="SSF53850">
    <property type="entry name" value="Periplasmic binding protein-like II"/>
    <property type="match status" value="1"/>
</dbReference>
<dbReference type="Proteomes" id="UP000190092">
    <property type="component" value="Unassembled WGS sequence"/>
</dbReference>
<keyword evidence="2" id="KW-0675">Receptor</keyword>
<organism evidence="2 3">
    <name type="scientific">Enhydrobacter aerosaccus</name>
    <dbReference type="NCBI Taxonomy" id="225324"/>
    <lineage>
        <taxon>Bacteria</taxon>
        <taxon>Pseudomonadati</taxon>
        <taxon>Pseudomonadota</taxon>
        <taxon>Alphaproteobacteria</taxon>
        <taxon>Hyphomicrobiales</taxon>
        <taxon>Enhydrobacter</taxon>
    </lineage>
</organism>
<evidence type="ECO:0000313" key="2">
    <source>
        <dbReference type="EMBL" id="SJZ55931.1"/>
    </source>
</evidence>
<gene>
    <name evidence="2" type="ORF">SAMN02745126_01619</name>
</gene>
<dbReference type="PANTHER" id="PTHR42928:SF5">
    <property type="entry name" value="BLR1237 PROTEIN"/>
    <property type="match status" value="1"/>
</dbReference>
<dbReference type="Gene3D" id="3.40.190.10">
    <property type="entry name" value="Periplasmic binding protein-like II"/>
    <property type="match status" value="1"/>
</dbReference>
<keyword evidence="3" id="KW-1185">Reference proteome</keyword>
<sequence>MTGIRIGRRRVLGGVAAVGTATIGNPFLTRSARAQATFPSQAVTLIVPFPPGASTDVTFRIVAAKLSEMWKQPVVVDNKGGANGIIAAEAVARAKPDGHTLLTTSSMTHAGNPVLYDKLPYDPIRDFEPVTRMSLVPLVMLVHQGLKVRTLAELTARLKAEPGKHNFGSGAISARVAGELYRMLTGVDAVHVAYRNNQLAAPDLKAGTISFMVPDLSSAKMILQSGWADALAVTQKDASPMLPGVPGADVAGLPGFVFTTWSAVYAPRGTPKAIVDKLNKDFIAAGTSPEVNEKLLALGGPMTPTSPEELRQFTLSEIEAWRKVVKAADIRIE</sequence>